<comment type="caution">
    <text evidence="6">The sequence shown here is derived from an EMBL/GenBank/DDBJ whole genome shotgun (WGS) entry which is preliminary data.</text>
</comment>
<proteinExistence type="inferred from homology"/>
<gene>
    <name evidence="6" type="ORF">LSH36_29g03052</name>
</gene>
<dbReference type="InterPro" id="IPR039737">
    <property type="entry name" value="INPP5A"/>
</dbReference>
<dbReference type="GO" id="GO:0046856">
    <property type="term" value="P:phosphatidylinositol dephosphorylation"/>
    <property type="evidence" value="ECO:0007669"/>
    <property type="project" value="InterPro"/>
</dbReference>
<feature type="domain" description="Inositol polyphosphate-related phosphatase" evidence="5">
    <location>
        <begin position="25"/>
        <end position="345"/>
    </location>
</feature>
<reference evidence="6" key="1">
    <citation type="journal article" date="2023" name="Mol. Biol. Evol.">
        <title>Third-Generation Sequencing Reveals the Adaptive Role of the Epigenome in Three Deep-Sea Polychaetes.</title>
        <authorList>
            <person name="Perez M."/>
            <person name="Aroh O."/>
            <person name="Sun Y."/>
            <person name="Lan Y."/>
            <person name="Juniper S.K."/>
            <person name="Young C.R."/>
            <person name="Angers B."/>
            <person name="Qian P.Y."/>
        </authorList>
    </citation>
    <scope>NUCLEOTIDE SEQUENCE</scope>
    <source>
        <strain evidence="6">P08H-3</strain>
    </source>
</reference>
<evidence type="ECO:0000256" key="4">
    <source>
        <dbReference type="SAM" id="MobiDB-lite"/>
    </source>
</evidence>
<dbReference type="InterPro" id="IPR036691">
    <property type="entry name" value="Endo/exonu/phosph_ase_sf"/>
</dbReference>
<sequence length="560" mass="63842">MGLICHFIQCLWDCAENLQVAVRFQLVFVCCGMFPLGVTPQSYVPGLTSAEALGSLYFIHQSLNDVQIFDFEEKLFKPVRGQEVLSGNIEHVTIKEKAKFPQEFFPNHKWSRKGFIRTRWNIHNTIFDLVNIHLFHDASNLVAMEKSPSEYSIFRKNALQYTVRRFETDEFDQVPYFLFGDFNFRMDLNSIIKSLTEKLQEHRKTGKKDELSRILYTDGDPEKVVLTVEKKFFEHLKHNDIFFNCSQWLRGFDVESGRFSDKLLEYPVTFPPSYPFSEDVEDGRSYMTTRCPAWCDRILYSHPAKCIICQDDDSPEYNMLGTNICMGDHKPIYLNVKLRHQDAGNNTTGNSSLESRDNPPTSSPSLPHKSLKKVISINGEEFEAAKLDEIDIHDYTTFEHERFIAKVIKSVRRKSPSSDMGVKTSQSSGLCSKQSFRDVVQNIMKVEHVIKVWYSHRSDTEDDSDLELDDESTDLGASIDPNDINLRHKQSTDNNNDIDECDSSSRSVTKRPGGTALDGAEPIQECSNNPEGMEQGIEGSSEPAGTNPVGARHCPCCSQQ</sequence>
<evidence type="ECO:0000313" key="6">
    <source>
        <dbReference type="EMBL" id="KAK2167335.1"/>
    </source>
</evidence>
<feature type="compositionally biased region" description="Polar residues" evidence="4">
    <location>
        <begin position="344"/>
        <end position="353"/>
    </location>
</feature>
<dbReference type="AlphaFoldDB" id="A0AAD9NES1"/>
<dbReference type="Gene3D" id="3.60.10.10">
    <property type="entry name" value="Endonuclease/exonuclease/phosphatase"/>
    <property type="match status" value="1"/>
</dbReference>
<dbReference type="EC" id="3.1.3.56" evidence="1"/>
<evidence type="ECO:0000256" key="2">
    <source>
        <dbReference type="ARBA" id="ARBA00022801"/>
    </source>
</evidence>
<keyword evidence="7" id="KW-1185">Reference proteome</keyword>
<feature type="compositionally biased region" description="Low complexity" evidence="4">
    <location>
        <begin position="359"/>
        <end position="368"/>
    </location>
</feature>
<dbReference type="InterPro" id="IPR000300">
    <property type="entry name" value="IPPc"/>
</dbReference>
<protein>
    <recommendedName>
        <fullName evidence="1">inositol-polyphosphate 5-phosphatase</fullName>
        <ecNumber evidence="1">3.1.3.56</ecNumber>
    </recommendedName>
</protein>
<dbReference type="PANTHER" id="PTHR12997">
    <property type="entry name" value="TYPE I INOSITOL-1,4,5-TRISPHOSPHATE 5-PHOSPHATASE"/>
    <property type="match status" value="1"/>
</dbReference>
<evidence type="ECO:0000313" key="7">
    <source>
        <dbReference type="Proteomes" id="UP001208570"/>
    </source>
</evidence>
<evidence type="ECO:0000259" key="5">
    <source>
        <dbReference type="SMART" id="SM00128"/>
    </source>
</evidence>
<dbReference type="PANTHER" id="PTHR12997:SF2">
    <property type="entry name" value="INOSITOL POLYPHOSPHATE-5-PHOSPHATASE A"/>
    <property type="match status" value="1"/>
</dbReference>
<evidence type="ECO:0000256" key="1">
    <source>
        <dbReference type="ARBA" id="ARBA00012997"/>
    </source>
</evidence>
<keyword evidence="2" id="KW-0378">Hydrolase</keyword>
<dbReference type="EMBL" id="JAODUP010000029">
    <property type="protein sequence ID" value="KAK2167335.1"/>
    <property type="molecule type" value="Genomic_DNA"/>
</dbReference>
<feature type="region of interest" description="Disordered" evidence="4">
    <location>
        <begin position="460"/>
        <end position="560"/>
    </location>
</feature>
<organism evidence="6 7">
    <name type="scientific">Paralvinella palmiformis</name>
    <dbReference type="NCBI Taxonomy" id="53620"/>
    <lineage>
        <taxon>Eukaryota</taxon>
        <taxon>Metazoa</taxon>
        <taxon>Spiralia</taxon>
        <taxon>Lophotrochozoa</taxon>
        <taxon>Annelida</taxon>
        <taxon>Polychaeta</taxon>
        <taxon>Sedentaria</taxon>
        <taxon>Canalipalpata</taxon>
        <taxon>Terebellida</taxon>
        <taxon>Terebelliformia</taxon>
        <taxon>Alvinellidae</taxon>
        <taxon>Paralvinella</taxon>
    </lineage>
</organism>
<dbReference type="SUPFAM" id="SSF56219">
    <property type="entry name" value="DNase I-like"/>
    <property type="match status" value="1"/>
</dbReference>
<dbReference type="GO" id="GO:0004445">
    <property type="term" value="F:inositol-polyphosphate 5-phosphatase activity"/>
    <property type="evidence" value="ECO:0007669"/>
    <property type="project" value="UniProtKB-EC"/>
</dbReference>
<name>A0AAD9NES1_9ANNE</name>
<comment type="similarity">
    <text evidence="3">Belongs to the inositol 1,4,5-trisphosphate 5-phosphatase type I family.</text>
</comment>
<dbReference type="Pfam" id="PF22669">
    <property type="entry name" value="Exo_endo_phos2"/>
    <property type="match status" value="1"/>
</dbReference>
<accession>A0AAD9NES1</accession>
<evidence type="ECO:0000256" key="3">
    <source>
        <dbReference type="ARBA" id="ARBA00023599"/>
    </source>
</evidence>
<feature type="region of interest" description="Disordered" evidence="4">
    <location>
        <begin position="344"/>
        <end position="370"/>
    </location>
</feature>
<dbReference type="SMART" id="SM00128">
    <property type="entry name" value="IPPc"/>
    <property type="match status" value="1"/>
</dbReference>
<feature type="compositionally biased region" description="Acidic residues" evidence="4">
    <location>
        <begin position="460"/>
        <end position="473"/>
    </location>
</feature>
<dbReference type="Proteomes" id="UP001208570">
    <property type="component" value="Unassembled WGS sequence"/>
</dbReference>